<evidence type="ECO:0000256" key="4">
    <source>
        <dbReference type="ARBA" id="ARBA00022801"/>
    </source>
</evidence>
<dbReference type="SMART" id="SM00490">
    <property type="entry name" value="HELICc"/>
    <property type="match status" value="1"/>
</dbReference>
<dbReference type="Gene3D" id="3.40.50.300">
    <property type="entry name" value="P-loop containing nucleotide triphosphate hydrolases"/>
    <property type="match status" value="2"/>
</dbReference>
<sequence length="1675" mass="186642">MTRNNLDDHLTWLLTSKPCVPPRRSTVHAHDVTCSLPTCPEDAPDVSTGGDGIQTVEGIARDSSIVAAGAGEDPELSGEIGRLSPQMARLRSPPVSPAKPRDTPRITARNANTPLNRNNRTEPLRGDPADLTPLPATVYRPAADPRSPTSSKYLRRIVQEIDLTGRPEKGHLFQRASPSALRPGKKRTSDEFERDKDPSASQSRPVKRRPSTAVSPGGAGDAREFVSIDDIPSEPPPPYSQVQVSKELPQSLSPVRGTPAHRQQSRQHQTDRDFAGGSTAGSEAIPTSPSGLSVDGRLRVATRSKRRVIQDSEDEEEPLDSRTTDFIEHEEDKLLEPARCRMMICTTTSPSIKGSSSQIQGAQQPGPGASLNDARGQETLSPDITLRSSVKPNSGARVTVPSSSATASPMNRTDLPLDDQALIEAFLELPLSHVQNQHTFLSERIEDLSNEMVEILLADAAISLIDYEQEMAKMTARKDRIGELLSLRNEIQSERIRKDELKTAIKDNLKAQVSVKTYQDEVSELKRVSSKINAMELRLARLLRSCELKDARGLAEMFPSRPEPNVIVESTQFVSASRSRDNALVDRPAYGEMRTQMVVQTQVRQVKDPGSASPAREWRDDSEVLPSKGDSINAGPRPTLPTSPSHVSHSSADGTDYGDSSFNDPNDFPEELFSTRMGTPPTRMGYDDDEDDDFDMDCDEEMLQAVEQFEKEAPPSKPDWHQLRSRGIFSEISGNQHRTDPVGWTGTASKSNAINPFSNQPDSLPQYPWTKDVKIALKDRFNLRGFRPNQLEAINATLAGKSVFVLMPTGGGKSLCYQLPAIVDSGKTRGVTIVISPLLSLMEDQVQHLKRRDIQAFLYNGECSKDQRHFLTDALRRSDVEKFVRLLYITPEMFTKSSMMMRALRDLHWNKRLARIVIDEAHCVSQWGHDFRPDYQEMGQICEQFAGIPIMALTATATENVKVDVMNCLGIRGCEVFTQSFNRPNLSYEVRRKSGSASEVLTSIARIITEQYNGKSGIVYCLSRSACETVARSLRDQFGIVAHHYHAGMHAPERKRVQKEWQAGKYRVIVATIAFGMGIDKPDVRFVIHHSVPKSLEGYYQETGRAGRDEKRSGCYLFYAFPDVIKLRHMISKSQGGSREQRERQQEMLNTITQFCQNRTDCRRVQILAYFGENFRKEECNRTCDICVSNSVFVERDFREYARQALNLVEQLAEEKVTFQCCMDVFGGSGKKSALKYRGCAEYGAGKDLDRLDVDRLFWHLLKLRLIEEKNVAHRSSKSVIQYVKLGTQRRVAKFRDDTSERLLLPVRVSPNGKTVKTLAPSDVSPCLKQARRSNFAQPDNILSTNVSSPVQRGPKRKQGASTRPQRKYGERDTSGYVRDSFICGDDDESDDGFEPIRESSTRGQAGPSRKLGPPITNDELMDSLEPAHRQVVEEFVQRTRDRLRDVMIKKQLREMPLTDTMLRRVAIDFPKNDVELCNVPGINKERARLHSKIVLKELAAAKAHYESLMAVDEEQESDEDEMTIRDPNHEIIDLVSSDDEAESVLSDIDVQDDGEQGHGYRTQSAYFPPRDVQEFNNRFSQLEPAQPEARQSQTPGTGAASRGHGKGKAGGWGGNSRGGLKRNFSRGSMPKERISKGSSSRQSKKRGAASGFASGRGASSSRRAGGNGIGMMPV</sequence>
<dbReference type="Proteomes" id="UP000799766">
    <property type="component" value="Unassembled WGS sequence"/>
</dbReference>
<dbReference type="GO" id="GO:0005524">
    <property type="term" value="F:ATP binding"/>
    <property type="evidence" value="ECO:0007669"/>
    <property type="project" value="UniProtKB-KW"/>
</dbReference>
<dbReference type="GO" id="GO:0000724">
    <property type="term" value="P:double-strand break repair via homologous recombination"/>
    <property type="evidence" value="ECO:0007669"/>
    <property type="project" value="TreeGrafter"/>
</dbReference>
<keyword evidence="6" id="KW-0067">ATP-binding</keyword>
<feature type="compositionally biased region" description="Polar residues" evidence="13">
    <location>
        <begin position="1335"/>
        <end position="1351"/>
    </location>
</feature>
<dbReference type="SMART" id="SM00956">
    <property type="entry name" value="RQC"/>
    <property type="match status" value="1"/>
</dbReference>
<feature type="compositionally biased region" description="Low complexity" evidence="13">
    <location>
        <begin position="1649"/>
        <end position="1665"/>
    </location>
</feature>
<feature type="compositionally biased region" description="Gly residues" evidence="13">
    <location>
        <begin position="1666"/>
        <end position="1675"/>
    </location>
</feature>
<evidence type="ECO:0000259" key="15">
    <source>
        <dbReference type="PROSITE" id="PS51194"/>
    </source>
</evidence>
<dbReference type="InterPro" id="IPR001650">
    <property type="entry name" value="Helicase_C-like"/>
</dbReference>
<dbReference type="GO" id="GO:0016787">
    <property type="term" value="F:hydrolase activity"/>
    <property type="evidence" value="ECO:0007669"/>
    <property type="project" value="UniProtKB-KW"/>
</dbReference>
<keyword evidence="17" id="KW-1185">Reference proteome</keyword>
<dbReference type="GO" id="GO:0006312">
    <property type="term" value="P:mitotic recombination"/>
    <property type="evidence" value="ECO:0007669"/>
    <property type="project" value="UniProtKB-ARBA"/>
</dbReference>
<dbReference type="InterPro" id="IPR032284">
    <property type="entry name" value="RecQ_Zn-bd"/>
</dbReference>
<feature type="compositionally biased region" description="Polar residues" evidence="13">
    <location>
        <begin position="640"/>
        <end position="664"/>
    </location>
</feature>
<feature type="region of interest" description="Disordered" evidence="13">
    <location>
        <begin position="1550"/>
        <end position="1570"/>
    </location>
</feature>
<dbReference type="FunFam" id="3.40.50.300:FF:000296">
    <property type="entry name" value="ATP-dependent DNA helicase RecQ"/>
    <property type="match status" value="1"/>
</dbReference>
<evidence type="ECO:0000313" key="17">
    <source>
        <dbReference type="Proteomes" id="UP000799766"/>
    </source>
</evidence>
<feature type="compositionally biased region" description="Polar residues" evidence="13">
    <location>
        <begin position="240"/>
        <end position="253"/>
    </location>
</feature>
<feature type="region of interest" description="Disordered" evidence="13">
    <location>
        <begin position="1335"/>
        <end position="1418"/>
    </location>
</feature>
<reference evidence="16" key="1">
    <citation type="journal article" date="2020" name="Stud. Mycol.">
        <title>101 Dothideomycetes genomes: a test case for predicting lifestyles and emergence of pathogens.</title>
        <authorList>
            <person name="Haridas S."/>
            <person name="Albert R."/>
            <person name="Binder M."/>
            <person name="Bloem J."/>
            <person name="Labutti K."/>
            <person name="Salamov A."/>
            <person name="Andreopoulos B."/>
            <person name="Baker S."/>
            <person name="Barry K."/>
            <person name="Bills G."/>
            <person name="Bluhm B."/>
            <person name="Cannon C."/>
            <person name="Castanera R."/>
            <person name="Culley D."/>
            <person name="Daum C."/>
            <person name="Ezra D."/>
            <person name="Gonzalez J."/>
            <person name="Henrissat B."/>
            <person name="Kuo A."/>
            <person name="Liang C."/>
            <person name="Lipzen A."/>
            <person name="Lutzoni F."/>
            <person name="Magnuson J."/>
            <person name="Mondo S."/>
            <person name="Nolan M."/>
            <person name="Ohm R."/>
            <person name="Pangilinan J."/>
            <person name="Park H.-J."/>
            <person name="Ramirez L."/>
            <person name="Alfaro M."/>
            <person name="Sun H."/>
            <person name="Tritt A."/>
            <person name="Yoshinaga Y."/>
            <person name="Zwiers L.-H."/>
            <person name="Turgeon B."/>
            <person name="Goodwin S."/>
            <person name="Spatafora J."/>
            <person name="Crous P."/>
            <person name="Grigoriev I."/>
        </authorList>
    </citation>
    <scope>NUCLEOTIDE SEQUENCE</scope>
    <source>
        <strain evidence="16">ATCC 16933</strain>
    </source>
</reference>
<protein>
    <recommendedName>
        <fullName evidence="11">DNA 3'-5' helicase</fullName>
        <ecNumber evidence="11">5.6.2.4</ecNumber>
    </recommendedName>
</protein>
<evidence type="ECO:0000313" key="16">
    <source>
        <dbReference type="EMBL" id="KAF2459262.1"/>
    </source>
</evidence>
<dbReference type="InterPro" id="IPR011545">
    <property type="entry name" value="DEAD/DEAH_box_helicase_dom"/>
</dbReference>
<organism evidence="16 17">
    <name type="scientific">Lineolata rhizophorae</name>
    <dbReference type="NCBI Taxonomy" id="578093"/>
    <lineage>
        <taxon>Eukaryota</taxon>
        <taxon>Fungi</taxon>
        <taxon>Dikarya</taxon>
        <taxon>Ascomycota</taxon>
        <taxon>Pezizomycotina</taxon>
        <taxon>Dothideomycetes</taxon>
        <taxon>Dothideomycetes incertae sedis</taxon>
        <taxon>Lineolatales</taxon>
        <taxon>Lineolataceae</taxon>
        <taxon>Lineolata</taxon>
    </lineage>
</organism>
<dbReference type="InterPro" id="IPR036388">
    <property type="entry name" value="WH-like_DNA-bd_sf"/>
</dbReference>
<evidence type="ECO:0000256" key="3">
    <source>
        <dbReference type="ARBA" id="ARBA00022741"/>
    </source>
</evidence>
<comment type="subcellular location">
    <subcellularLocation>
        <location evidence="1">Nucleus</location>
    </subcellularLocation>
</comment>
<dbReference type="FunFam" id="3.40.50.300:FF:000340">
    <property type="entry name" value="Bloom syndrome, RecQ helicase"/>
    <property type="match status" value="1"/>
</dbReference>
<dbReference type="GO" id="GO:0031422">
    <property type="term" value="C:RecQ family helicase-topoisomerase III complex"/>
    <property type="evidence" value="ECO:0007669"/>
    <property type="project" value="UniProtKB-ARBA"/>
</dbReference>
<dbReference type="Pfam" id="PF00271">
    <property type="entry name" value="Helicase_C"/>
    <property type="match status" value="1"/>
</dbReference>
<dbReference type="GO" id="GO:0003677">
    <property type="term" value="F:DNA binding"/>
    <property type="evidence" value="ECO:0007669"/>
    <property type="project" value="UniProtKB-KW"/>
</dbReference>
<feature type="compositionally biased region" description="Basic and acidic residues" evidence="13">
    <location>
        <begin position="119"/>
        <end position="128"/>
    </location>
</feature>
<evidence type="ECO:0000259" key="14">
    <source>
        <dbReference type="PROSITE" id="PS51192"/>
    </source>
</evidence>
<evidence type="ECO:0000256" key="12">
    <source>
        <dbReference type="SAM" id="Coils"/>
    </source>
</evidence>
<evidence type="ECO:0000256" key="13">
    <source>
        <dbReference type="SAM" id="MobiDB-lite"/>
    </source>
</evidence>
<dbReference type="GO" id="GO:0005634">
    <property type="term" value="C:nucleus"/>
    <property type="evidence" value="ECO:0007669"/>
    <property type="project" value="UniProtKB-SubCell"/>
</dbReference>
<dbReference type="GO" id="GO:0000729">
    <property type="term" value="P:DNA double-strand break processing"/>
    <property type="evidence" value="ECO:0007669"/>
    <property type="project" value="UniProtKB-ARBA"/>
</dbReference>
<feature type="coiled-coil region" evidence="12">
    <location>
        <begin position="484"/>
        <end position="545"/>
    </location>
</feature>
<keyword evidence="4" id="KW-0378">Hydrolase</keyword>
<dbReference type="OrthoDB" id="10261556at2759"/>
<dbReference type="Pfam" id="PF00270">
    <property type="entry name" value="DEAD"/>
    <property type="match status" value="1"/>
</dbReference>
<dbReference type="InterPro" id="IPR004589">
    <property type="entry name" value="DNA_helicase_ATP-dep_RecQ"/>
</dbReference>
<evidence type="ECO:0000256" key="6">
    <source>
        <dbReference type="ARBA" id="ARBA00022840"/>
    </source>
</evidence>
<evidence type="ECO:0000256" key="10">
    <source>
        <dbReference type="ARBA" id="ARBA00034617"/>
    </source>
</evidence>
<comment type="catalytic activity">
    <reaction evidence="10">
        <text>Couples ATP hydrolysis with the unwinding of duplex DNA by translocating in the 3'-5' direction.</text>
        <dbReference type="EC" id="5.6.2.4"/>
    </reaction>
</comment>
<dbReference type="GO" id="GO:0031573">
    <property type="term" value="P:mitotic intra-S DNA damage checkpoint signaling"/>
    <property type="evidence" value="ECO:0007669"/>
    <property type="project" value="UniProtKB-ARBA"/>
</dbReference>
<accession>A0A6A6P6A0</accession>
<feature type="compositionally biased region" description="Polar residues" evidence="13">
    <location>
        <begin position="400"/>
        <end position="411"/>
    </location>
</feature>
<dbReference type="SMART" id="SM00487">
    <property type="entry name" value="DEXDc"/>
    <property type="match status" value="1"/>
</dbReference>
<dbReference type="CDD" id="cd18794">
    <property type="entry name" value="SF2_C_RecQ"/>
    <property type="match status" value="1"/>
</dbReference>
<dbReference type="EMBL" id="MU001675">
    <property type="protein sequence ID" value="KAF2459262.1"/>
    <property type="molecule type" value="Genomic_DNA"/>
</dbReference>
<dbReference type="GO" id="GO:0005737">
    <property type="term" value="C:cytoplasm"/>
    <property type="evidence" value="ECO:0007669"/>
    <property type="project" value="TreeGrafter"/>
</dbReference>
<evidence type="ECO:0000256" key="7">
    <source>
        <dbReference type="ARBA" id="ARBA00023125"/>
    </source>
</evidence>
<feature type="compositionally biased region" description="Acidic residues" evidence="13">
    <location>
        <begin position="1385"/>
        <end position="1394"/>
    </location>
</feature>
<feature type="region of interest" description="Disordered" evidence="13">
    <location>
        <begin position="87"/>
        <end position="153"/>
    </location>
</feature>
<dbReference type="SUPFAM" id="SSF46785">
    <property type="entry name" value="Winged helix' DNA-binding domain"/>
    <property type="match status" value="1"/>
</dbReference>
<keyword evidence="12" id="KW-0175">Coiled coil</keyword>
<feature type="compositionally biased region" description="Polar residues" evidence="13">
    <location>
        <begin position="109"/>
        <end position="118"/>
    </location>
</feature>
<dbReference type="GO" id="GO:0043138">
    <property type="term" value="F:3'-5' DNA helicase activity"/>
    <property type="evidence" value="ECO:0007669"/>
    <property type="project" value="UniProtKB-EC"/>
</dbReference>
<evidence type="ECO:0000256" key="5">
    <source>
        <dbReference type="ARBA" id="ARBA00022806"/>
    </source>
</evidence>
<feature type="compositionally biased region" description="Gly residues" evidence="13">
    <location>
        <begin position="1609"/>
        <end position="1618"/>
    </location>
</feature>
<evidence type="ECO:0000256" key="8">
    <source>
        <dbReference type="ARBA" id="ARBA00023235"/>
    </source>
</evidence>
<feature type="region of interest" description="Disordered" evidence="13">
    <location>
        <begin position="165"/>
        <end position="328"/>
    </location>
</feature>
<feature type="region of interest" description="Disordered" evidence="13">
    <location>
        <begin position="1583"/>
        <end position="1675"/>
    </location>
</feature>
<feature type="domain" description="Helicase ATP-binding" evidence="14">
    <location>
        <begin position="794"/>
        <end position="975"/>
    </location>
</feature>
<feature type="compositionally biased region" description="Basic and acidic residues" evidence="13">
    <location>
        <begin position="187"/>
        <end position="198"/>
    </location>
</feature>
<keyword evidence="8" id="KW-0413">Isomerase</keyword>
<feature type="compositionally biased region" description="Low complexity" evidence="13">
    <location>
        <begin position="595"/>
        <end position="604"/>
    </location>
</feature>
<feature type="compositionally biased region" description="Low complexity" evidence="13">
    <location>
        <begin position="349"/>
        <end position="370"/>
    </location>
</feature>
<dbReference type="InterPro" id="IPR027417">
    <property type="entry name" value="P-loop_NTPase"/>
</dbReference>
<evidence type="ECO:0000256" key="11">
    <source>
        <dbReference type="ARBA" id="ARBA00034808"/>
    </source>
</evidence>
<feature type="compositionally biased region" description="Polar residues" evidence="13">
    <location>
        <begin position="378"/>
        <end position="392"/>
    </location>
</feature>
<dbReference type="PROSITE" id="PS00690">
    <property type="entry name" value="DEAH_ATP_HELICASE"/>
    <property type="match status" value="1"/>
</dbReference>
<proteinExistence type="inferred from homology"/>
<keyword evidence="3" id="KW-0547">Nucleotide-binding</keyword>
<dbReference type="Pfam" id="PF16124">
    <property type="entry name" value="RecQ_Zn_bind"/>
    <property type="match status" value="1"/>
</dbReference>
<dbReference type="EC" id="5.6.2.4" evidence="11"/>
<dbReference type="PROSITE" id="PS51194">
    <property type="entry name" value="HELICASE_CTER"/>
    <property type="match status" value="1"/>
</dbReference>
<keyword evidence="5" id="KW-0347">Helicase</keyword>
<dbReference type="InterPro" id="IPR002464">
    <property type="entry name" value="DNA/RNA_helicase_DEAH_CS"/>
</dbReference>
<keyword evidence="9" id="KW-0539">Nucleus</keyword>
<evidence type="ECO:0000256" key="2">
    <source>
        <dbReference type="ARBA" id="ARBA00005446"/>
    </source>
</evidence>
<dbReference type="Pfam" id="PF09382">
    <property type="entry name" value="RQC"/>
    <property type="match status" value="1"/>
</dbReference>
<dbReference type="SUPFAM" id="SSF52540">
    <property type="entry name" value="P-loop containing nucleoside triphosphate hydrolases"/>
    <property type="match status" value="1"/>
</dbReference>
<dbReference type="GO" id="GO:0009378">
    <property type="term" value="F:four-way junction helicase activity"/>
    <property type="evidence" value="ECO:0007669"/>
    <property type="project" value="TreeGrafter"/>
</dbReference>
<dbReference type="InterPro" id="IPR018982">
    <property type="entry name" value="RQC_domain"/>
</dbReference>
<dbReference type="InterPro" id="IPR036390">
    <property type="entry name" value="WH_DNA-bd_sf"/>
</dbReference>
<name>A0A6A6P6A0_9PEZI</name>
<keyword evidence="7" id="KW-0238">DNA-binding</keyword>
<comment type="similarity">
    <text evidence="2">Belongs to the helicase family. RecQ subfamily.</text>
</comment>
<dbReference type="GO" id="GO:0006260">
    <property type="term" value="P:DNA replication"/>
    <property type="evidence" value="ECO:0007669"/>
    <property type="project" value="InterPro"/>
</dbReference>
<dbReference type="Gene3D" id="1.10.10.10">
    <property type="entry name" value="Winged helix-like DNA-binding domain superfamily/Winged helix DNA-binding domain"/>
    <property type="match status" value="1"/>
</dbReference>
<dbReference type="NCBIfam" id="TIGR00614">
    <property type="entry name" value="recQ_fam"/>
    <property type="match status" value="1"/>
</dbReference>
<evidence type="ECO:0000256" key="1">
    <source>
        <dbReference type="ARBA" id="ARBA00004123"/>
    </source>
</evidence>
<dbReference type="InterPro" id="IPR014001">
    <property type="entry name" value="Helicase_ATP-bd"/>
</dbReference>
<dbReference type="PANTHER" id="PTHR13710:SF153">
    <property type="entry name" value="RECQ-LIKE DNA HELICASE BLM"/>
    <property type="match status" value="1"/>
</dbReference>
<feature type="region of interest" description="Disordered" evidence="13">
    <location>
        <begin position="595"/>
        <end position="684"/>
    </location>
</feature>
<feature type="region of interest" description="Disordered" evidence="13">
    <location>
        <begin position="349"/>
        <end position="412"/>
    </location>
</feature>
<feature type="domain" description="Helicase C-terminal" evidence="15">
    <location>
        <begin position="1000"/>
        <end position="1150"/>
    </location>
</feature>
<gene>
    <name evidence="16" type="ORF">BDY21DRAFT_337798</name>
</gene>
<dbReference type="PANTHER" id="PTHR13710">
    <property type="entry name" value="DNA HELICASE RECQ FAMILY MEMBER"/>
    <property type="match status" value="1"/>
</dbReference>
<dbReference type="PROSITE" id="PS51192">
    <property type="entry name" value="HELICASE_ATP_BIND_1"/>
    <property type="match status" value="1"/>
</dbReference>
<evidence type="ECO:0000256" key="9">
    <source>
        <dbReference type="ARBA" id="ARBA00023242"/>
    </source>
</evidence>
<dbReference type="CDD" id="cd17920">
    <property type="entry name" value="DEXHc_RecQ"/>
    <property type="match status" value="1"/>
</dbReference>
<feature type="compositionally biased region" description="Basic and acidic residues" evidence="13">
    <location>
        <begin position="319"/>
        <end position="328"/>
    </location>
</feature>